<dbReference type="GO" id="GO:0070124">
    <property type="term" value="P:mitochondrial translational initiation"/>
    <property type="evidence" value="ECO:0007669"/>
    <property type="project" value="TreeGrafter"/>
</dbReference>
<dbReference type="GeneID" id="28762713"/>
<dbReference type="RefSeq" id="XP_018031811.1">
    <property type="nucleotide sequence ID" value="XM_018179227.1"/>
</dbReference>
<organism evidence="5 6">
    <name type="scientific">Paraphaeosphaeria sporulosa</name>
    <dbReference type="NCBI Taxonomy" id="1460663"/>
    <lineage>
        <taxon>Eukaryota</taxon>
        <taxon>Fungi</taxon>
        <taxon>Dikarya</taxon>
        <taxon>Ascomycota</taxon>
        <taxon>Pezizomycotina</taxon>
        <taxon>Dothideomycetes</taxon>
        <taxon>Pleosporomycetidae</taxon>
        <taxon>Pleosporales</taxon>
        <taxon>Massarineae</taxon>
        <taxon>Didymosphaeriaceae</taxon>
        <taxon>Paraphaeosphaeria</taxon>
    </lineage>
</organism>
<gene>
    <name evidence="5" type="ORF">CC84DRAFT_1167649</name>
</gene>
<evidence type="ECO:0000256" key="3">
    <source>
        <dbReference type="ARBA" id="ARBA00023274"/>
    </source>
</evidence>
<dbReference type="InParanoid" id="A0A177C1W6"/>
<evidence type="ECO:0000256" key="2">
    <source>
        <dbReference type="ARBA" id="ARBA00022980"/>
    </source>
</evidence>
<dbReference type="InterPro" id="IPR052837">
    <property type="entry name" value="Mitoribosomal_bS21"/>
</dbReference>
<evidence type="ECO:0000313" key="5">
    <source>
        <dbReference type="EMBL" id="OAG01446.1"/>
    </source>
</evidence>
<name>A0A177C1W6_9PLEO</name>
<feature type="region of interest" description="Disordered" evidence="4">
    <location>
        <begin position="34"/>
        <end position="69"/>
    </location>
</feature>
<sequence>MSSRSLGELLLRPTSLLRLSCAQILPRVAPSWTAHRTISTSRTPQAAQPRAKEDLSFDGPAQPDVPASAERTSEAIDSLFSSMPGRAFARQSPAAYTRTSQEEAARKAFGSNFSNARSGSAFQRRTAGLDFDSMSMDGLPLNLPNQAPAVPLEPEKQVYPRLNPAFGRTVDLRPEAGRDLVRGITMLSSLVSRNKIRHDMMKQRFHERPGLKRKRLKSERWRTLFKKGFQEVTGRVSELTRKGW</sequence>
<keyword evidence="2" id="KW-0689">Ribosomal protein</keyword>
<dbReference type="PANTHER" id="PTHR41237:SF1">
    <property type="entry name" value="SMALL RIBOSOMAL SUBUNIT PROTEIN BS21M"/>
    <property type="match status" value="1"/>
</dbReference>
<dbReference type="GO" id="GO:0003735">
    <property type="term" value="F:structural constituent of ribosome"/>
    <property type="evidence" value="ECO:0007669"/>
    <property type="project" value="InterPro"/>
</dbReference>
<dbReference type="EMBL" id="KV441557">
    <property type="protein sequence ID" value="OAG01446.1"/>
    <property type="molecule type" value="Genomic_DNA"/>
</dbReference>
<dbReference type="AlphaFoldDB" id="A0A177C1W6"/>
<evidence type="ECO:0000313" key="6">
    <source>
        <dbReference type="Proteomes" id="UP000077069"/>
    </source>
</evidence>
<feature type="compositionally biased region" description="Polar residues" evidence="4">
    <location>
        <begin position="34"/>
        <end position="46"/>
    </location>
</feature>
<reference evidence="5 6" key="1">
    <citation type="submission" date="2016-05" db="EMBL/GenBank/DDBJ databases">
        <title>Comparative analysis of secretome profiles of manganese(II)-oxidizing ascomycete fungi.</title>
        <authorList>
            <consortium name="DOE Joint Genome Institute"/>
            <person name="Zeiner C.A."/>
            <person name="Purvine S.O."/>
            <person name="Zink E.M."/>
            <person name="Wu S."/>
            <person name="Pasa-Tolic L."/>
            <person name="Chaput D.L."/>
            <person name="Haridas S."/>
            <person name="Grigoriev I.V."/>
            <person name="Santelli C.M."/>
            <person name="Hansel C.M."/>
        </authorList>
    </citation>
    <scope>NUCLEOTIDE SEQUENCE [LARGE SCALE GENOMIC DNA]</scope>
    <source>
        <strain evidence="5 6">AP3s5-JAC2a</strain>
    </source>
</reference>
<comment type="similarity">
    <text evidence="1">Belongs to the bacterial ribosomal protein bS21 family.</text>
</comment>
<dbReference type="Pfam" id="PF01165">
    <property type="entry name" value="Ribosomal_S21"/>
    <property type="match status" value="1"/>
</dbReference>
<proteinExistence type="inferred from homology"/>
<evidence type="ECO:0008006" key="7">
    <source>
        <dbReference type="Google" id="ProtNLM"/>
    </source>
</evidence>
<keyword evidence="6" id="KW-1185">Reference proteome</keyword>
<keyword evidence="3" id="KW-0687">Ribonucleoprotein</keyword>
<accession>A0A177C1W6</accession>
<dbReference type="STRING" id="1460663.A0A177C1W6"/>
<dbReference type="InterPro" id="IPR001911">
    <property type="entry name" value="Ribosomal_bS21"/>
</dbReference>
<evidence type="ECO:0000256" key="4">
    <source>
        <dbReference type="SAM" id="MobiDB-lite"/>
    </source>
</evidence>
<dbReference type="OrthoDB" id="2501249at2759"/>
<dbReference type="GO" id="GO:0005763">
    <property type="term" value="C:mitochondrial small ribosomal subunit"/>
    <property type="evidence" value="ECO:0007669"/>
    <property type="project" value="TreeGrafter"/>
</dbReference>
<protein>
    <recommendedName>
        <fullName evidence="7">Ribosomal protein S21</fullName>
    </recommendedName>
</protein>
<dbReference type="PANTHER" id="PTHR41237">
    <property type="entry name" value="37S RIBOSOMAL PROTEIN MRP21, MITOCHONDRIAL"/>
    <property type="match status" value="1"/>
</dbReference>
<dbReference type="Proteomes" id="UP000077069">
    <property type="component" value="Unassembled WGS sequence"/>
</dbReference>
<evidence type="ECO:0000256" key="1">
    <source>
        <dbReference type="ARBA" id="ARBA00006640"/>
    </source>
</evidence>